<dbReference type="InterPro" id="IPR044822">
    <property type="entry name" value="Myb_DNA-bind_4"/>
</dbReference>
<evidence type="ECO:0000313" key="10">
    <source>
        <dbReference type="Proteomes" id="UP001237642"/>
    </source>
</evidence>
<accession>A0AAD8I788</accession>
<dbReference type="Pfam" id="PF13837">
    <property type="entry name" value="Myb_DNA-bind_4"/>
    <property type="match status" value="1"/>
</dbReference>
<feature type="domain" description="Myb-like" evidence="8">
    <location>
        <begin position="244"/>
        <end position="307"/>
    </location>
</feature>
<keyword evidence="10" id="KW-1185">Reference proteome</keyword>
<evidence type="ECO:0000256" key="4">
    <source>
        <dbReference type="ARBA" id="ARBA00023125"/>
    </source>
</evidence>
<evidence type="ECO:0000256" key="3">
    <source>
        <dbReference type="ARBA" id="ARBA00023015"/>
    </source>
</evidence>
<comment type="subcellular location">
    <subcellularLocation>
        <location evidence="1">Nucleus</location>
    </subcellularLocation>
</comment>
<reference evidence="9" key="1">
    <citation type="submission" date="2023-02" db="EMBL/GenBank/DDBJ databases">
        <title>Genome of toxic invasive species Heracleum sosnowskyi carries increased number of genes despite the absence of recent whole-genome duplications.</title>
        <authorList>
            <person name="Schelkunov M."/>
            <person name="Shtratnikova V."/>
            <person name="Makarenko M."/>
            <person name="Klepikova A."/>
            <person name="Omelchenko D."/>
            <person name="Novikova G."/>
            <person name="Obukhova E."/>
            <person name="Bogdanov V."/>
            <person name="Penin A."/>
            <person name="Logacheva M."/>
        </authorList>
    </citation>
    <scope>NUCLEOTIDE SEQUENCE</scope>
    <source>
        <strain evidence="9">Hsosn_3</strain>
        <tissue evidence="9">Leaf</tissue>
    </source>
</reference>
<keyword evidence="2" id="KW-0677">Repeat</keyword>
<sequence>MSSPAMDVFSGELKSSSNTLFQPDSCLAPFPQTPYPVFTDPPQPQKLRPIRRNSDDPSDPQEPCLMNEARCEISSSSYISTVSKAFQDFKVETDAHILQLVAQGRSLEPQLSSSSDDDSESSEAIREPTNRKRKRTTRKSLKLLMENIMRKVLYNQERMHRHLLEILEKNEEARINREEAWKQQEIERARRDEELRSEETSRSLALISYIQDLLGHQIQIPKSSCEVSCPEKSEQELINLGNCDKDPSNREWRKSEVQSLITVRAALDHKFLNGHKGSLWELVAARLFRMGYNRTAKKCKEKWENINNYYRKTLEGEKSCPGYTKSCPYFQELDIIYKSGIIASVNATNDV</sequence>
<dbReference type="EMBL" id="JAUIZM010000006">
    <property type="protein sequence ID" value="KAK1379183.1"/>
    <property type="molecule type" value="Genomic_DNA"/>
</dbReference>
<dbReference type="InterPro" id="IPR009057">
    <property type="entry name" value="Homeodomain-like_sf"/>
</dbReference>
<reference evidence="9" key="2">
    <citation type="submission" date="2023-05" db="EMBL/GenBank/DDBJ databases">
        <authorList>
            <person name="Schelkunov M.I."/>
        </authorList>
    </citation>
    <scope>NUCLEOTIDE SEQUENCE</scope>
    <source>
        <strain evidence="9">Hsosn_3</strain>
        <tissue evidence="9">Leaf</tissue>
    </source>
</reference>
<dbReference type="GO" id="GO:0006355">
    <property type="term" value="P:regulation of DNA-templated transcription"/>
    <property type="evidence" value="ECO:0007669"/>
    <property type="project" value="UniProtKB-ARBA"/>
</dbReference>
<evidence type="ECO:0000256" key="5">
    <source>
        <dbReference type="ARBA" id="ARBA00023163"/>
    </source>
</evidence>
<dbReference type="GO" id="GO:0003677">
    <property type="term" value="F:DNA binding"/>
    <property type="evidence" value="ECO:0007669"/>
    <property type="project" value="UniProtKB-KW"/>
</dbReference>
<dbReference type="PANTHER" id="PTHR21654">
    <property type="entry name" value="FI21293P1"/>
    <property type="match status" value="1"/>
</dbReference>
<dbReference type="PROSITE" id="PS50090">
    <property type="entry name" value="MYB_LIKE"/>
    <property type="match status" value="1"/>
</dbReference>
<evidence type="ECO:0000256" key="1">
    <source>
        <dbReference type="ARBA" id="ARBA00004123"/>
    </source>
</evidence>
<evidence type="ECO:0000313" key="9">
    <source>
        <dbReference type="EMBL" id="KAK1379183.1"/>
    </source>
</evidence>
<dbReference type="Gene3D" id="1.10.10.60">
    <property type="entry name" value="Homeodomain-like"/>
    <property type="match status" value="1"/>
</dbReference>
<dbReference type="AlphaFoldDB" id="A0AAD8I788"/>
<keyword evidence="3" id="KW-0805">Transcription regulation</keyword>
<evidence type="ECO:0000259" key="8">
    <source>
        <dbReference type="PROSITE" id="PS50090"/>
    </source>
</evidence>
<evidence type="ECO:0000256" key="6">
    <source>
        <dbReference type="ARBA" id="ARBA00023242"/>
    </source>
</evidence>
<keyword evidence="4" id="KW-0238">DNA-binding</keyword>
<organism evidence="9 10">
    <name type="scientific">Heracleum sosnowskyi</name>
    <dbReference type="NCBI Taxonomy" id="360622"/>
    <lineage>
        <taxon>Eukaryota</taxon>
        <taxon>Viridiplantae</taxon>
        <taxon>Streptophyta</taxon>
        <taxon>Embryophyta</taxon>
        <taxon>Tracheophyta</taxon>
        <taxon>Spermatophyta</taxon>
        <taxon>Magnoliopsida</taxon>
        <taxon>eudicotyledons</taxon>
        <taxon>Gunneridae</taxon>
        <taxon>Pentapetalae</taxon>
        <taxon>asterids</taxon>
        <taxon>campanulids</taxon>
        <taxon>Apiales</taxon>
        <taxon>Apiaceae</taxon>
        <taxon>Apioideae</taxon>
        <taxon>apioid superclade</taxon>
        <taxon>Tordylieae</taxon>
        <taxon>Tordyliinae</taxon>
        <taxon>Heracleum</taxon>
    </lineage>
</organism>
<dbReference type="PANTHER" id="PTHR21654:SF7">
    <property type="entry name" value="HOMEODOMAIN-LIKE SUPERFAMILY PROTEIN"/>
    <property type="match status" value="1"/>
</dbReference>
<proteinExistence type="predicted"/>
<evidence type="ECO:0000256" key="7">
    <source>
        <dbReference type="SAM" id="MobiDB-lite"/>
    </source>
</evidence>
<gene>
    <name evidence="9" type="ORF">POM88_025927</name>
</gene>
<keyword evidence="5" id="KW-0804">Transcription</keyword>
<dbReference type="GO" id="GO:0005634">
    <property type="term" value="C:nucleus"/>
    <property type="evidence" value="ECO:0007669"/>
    <property type="project" value="UniProtKB-SubCell"/>
</dbReference>
<evidence type="ECO:0000256" key="2">
    <source>
        <dbReference type="ARBA" id="ARBA00022737"/>
    </source>
</evidence>
<dbReference type="SMART" id="SM00717">
    <property type="entry name" value="SANT"/>
    <property type="match status" value="1"/>
</dbReference>
<protein>
    <submittedName>
        <fullName evidence="9">Trihelix transcription factor GT-2</fullName>
    </submittedName>
</protein>
<dbReference type="CDD" id="cd12203">
    <property type="entry name" value="GT1"/>
    <property type="match status" value="1"/>
</dbReference>
<dbReference type="SUPFAM" id="SSF46689">
    <property type="entry name" value="Homeodomain-like"/>
    <property type="match status" value="1"/>
</dbReference>
<name>A0AAD8I788_9APIA</name>
<dbReference type="Proteomes" id="UP001237642">
    <property type="component" value="Unassembled WGS sequence"/>
</dbReference>
<keyword evidence="6" id="KW-0539">Nucleus</keyword>
<feature type="compositionally biased region" description="Pro residues" evidence="7">
    <location>
        <begin position="31"/>
        <end position="44"/>
    </location>
</feature>
<feature type="region of interest" description="Disordered" evidence="7">
    <location>
        <begin position="31"/>
        <end position="64"/>
    </location>
</feature>
<dbReference type="FunFam" id="1.10.10.60:FF:000061">
    <property type="entry name" value="Trihelix transcription factor GT-2"/>
    <property type="match status" value="1"/>
</dbReference>
<dbReference type="InterPro" id="IPR001005">
    <property type="entry name" value="SANT/Myb"/>
</dbReference>
<comment type="caution">
    <text evidence="9">The sequence shown here is derived from an EMBL/GenBank/DDBJ whole genome shotgun (WGS) entry which is preliminary data.</text>
</comment>
<feature type="region of interest" description="Disordered" evidence="7">
    <location>
        <begin position="106"/>
        <end position="138"/>
    </location>
</feature>